<dbReference type="PANTHER" id="PTHR33337:SF40">
    <property type="entry name" value="CENP-V_GFA DOMAIN-CONTAINING PROTEIN-RELATED"/>
    <property type="match status" value="1"/>
</dbReference>
<gene>
    <name evidence="6" type="ORF">PEL8287_01818</name>
</gene>
<organism evidence="6 7">
    <name type="scientific">Roseovarius litorisediminis</name>
    <dbReference type="NCBI Taxonomy" id="1312363"/>
    <lineage>
        <taxon>Bacteria</taxon>
        <taxon>Pseudomonadati</taxon>
        <taxon>Pseudomonadota</taxon>
        <taxon>Alphaproteobacteria</taxon>
        <taxon>Rhodobacterales</taxon>
        <taxon>Roseobacteraceae</taxon>
        <taxon>Roseovarius</taxon>
    </lineage>
</organism>
<keyword evidence="4" id="KW-0456">Lyase</keyword>
<evidence type="ECO:0000256" key="1">
    <source>
        <dbReference type="ARBA" id="ARBA00005495"/>
    </source>
</evidence>
<evidence type="ECO:0000256" key="3">
    <source>
        <dbReference type="ARBA" id="ARBA00022833"/>
    </source>
</evidence>
<dbReference type="Proteomes" id="UP000193827">
    <property type="component" value="Unassembled WGS sequence"/>
</dbReference>
<sequence length="129" mass="14635">MCGAVTWVYSGPITRSLVCHCEDCQKATSSPFTAFIGLEPDKVWWTGNPNHYQSSPGTYRGFCQTCGTRLYFRSDQWSGEIHLHAATLDDPTVYEPSPQVVMRSKVKWLHDLENIPQHQGFEAPSKRET</sequence>
<dbReference type="InterPro" id="IPR006913">
    <property type="entry name" value="CENP-V/GFA"/>
</dbReference>
<reference evidence="6 7" key="1">
    <citation type="submission" date="2017-03" db="EMBL/GenBank/DDBJ databases">
        <authorList>
            <person name="Afonso C.L."/>
            <person name="Miller P.J."/>
            <person name="Scott M.A."/>
            <person name="Spackman E."/>
            <person name="Goraichik I."/>
            <person name="Dimitrov K.M."/>
            <person name="Suarez D.L."/>
            <person name="Swayne D.E."/>
        </authorList>
    </citation>
    <scope>NUCLEOTIDE SEQUENCE [LARGE SCALE GENOMIC DNA]</scope>
    <source>
        <strain evidence="6 7">CECT 8287</strain>
    </source>
</reference>
<dbReference type="PROSITE" id="PS51891">
    <property type="entry name" value="CENP_V_GFA"/>
    <property type="match status" value="1"/>
</dbReference>
<dbReference type="PANTHER" id="PTHR33337">
    <property type="entry name" value="GFA DOMAIN-CONTAINING PROTEIN"/>
    <property type="match status" value="1"/>
</dbReference>
<name>A0A1Y5SDT4_9RHOB</name>
<dbReference type="GO" id="GO:0016846">
    <property type="term" value="F:carbon-sulfur lyase activity"/>
    <property type="evidence" value="ECO:0007669"/>
    <property type="project" value="InterPro"/>
</dbReference>
<feature type="domain" description="CENP-V/GFA" evidence="5">
    <location>
        <begin position="1"/>
        <end position="95"/>
    </location>
</feature>
<evidence type="ECO:0000259" key="5">
    <source>
        <dbReference type="PROSITE" id="PS51891"/>
    </source>
</evidence>
<evidence type="ECO:0000256" key="2">
    <source>
        <dbReference type="ARBA" id="ARBA00022723"/>
    </source>
</evidence>
<dbReference type="Pfam" id="PF04828">
    <property type="entry name" value="GFA"/>
    <property type="match status" value="1"/>
</dbReference>
<dbReference type="EMBL" id="FWFL01000004">
    <property type="protein sequence ID" value="SLN37711.1"/>
    <property type="molecule type" value="Genomic_DNA"/>
</dbReference>
<evidence type="ECO:0000313" key="6">
    <source>
        <dbReference type="EMBL" id="SLN37711.1"/>
    </source>
</evidence>
<accession>A0A1Y5SDT4</accession>
<comment type="similarity">
    <text evidence="1">Belongs to the Gfa family.</text>
</comment>
<dbReference type="InterPro" id="IPR011057">
    <property type="entry name" value="Mss4-like_sf"/>
</dbReference>
<keyword evidence="7" id="KW-1185">Reference proteome</keyword>
<dbReference type="GO" id="GO:0046872">
    <property type="term" value="F:metal ion binding"/>
    <property type="evidence" value="ECO:0007669"/>
    <property type="project" value="UniProtKB-KW"/>
</dbReference>
<proteinExistence type="inferred from homology"/>
<dbReference type="SUPFAM" id="SSF51316">
    <property type="entry name" value="Mss4-like"/>
    <property type="match status" value="1"/>
</dbReference>
<dbReference type="AlphaFoldDB" id="A0A1Y5SDT4"/>
<protein>
    <submittedName>
        <fullName evidence="6">Glutathione-dependent formaldehyde-activating enzyme</fullName>
    </submittedName>
</protein>
<evidence type="ECO:0000256" key="4">
    <source>
        <dbReference type="ARBA" id="ARBA00023239"/>
    </source>
</evidence>
<keyword evidence="3" id="KW-0862">Zinc</keyword>
<evidence type="ECO:0000313" key="7">
    <source>
        <dbReference type="Proteomes" id="UP000193827"/>
    </source>
</evidence>
<keyword evidence="2" id="KW-0479">Metal-binding</keyword>
<dbReference type="Gene3D" id="3.90.1590.10">
    <property type="entry name" value="glutathione-dependent formaldehyde- activating enzyme (gfa)"/>
    <property type="match status" value="1"/>
</dbReference>